<name>A0AAV5V901_9BILA</name>
<protein>
    <submittedName>
        <fullName evidence="2">Uncharacterized protein</fullName>
    </submittedName>
</protein>
<comment type="caution">
    <text evidence="2">The sequence shown here is derived from an EMBL/GenBank/DDBJ whole genome shotgun (WGS) entry which is preliminary data.</text>
</comment>
<keyword evidence="3" id="KW-1185">Reference proteome</keyword>
<gene>
    <name evidence="2" type="ORF">PFISCL1PPCAC_7397</name>
</gene>
<organism evidence="2 3">
    <name type="scientific">Pristionchus fissidentatus</name>
    <dbReference type="NCBI Taxonomy" id="1538716"/>
    <lineage>
        <taxon>Eukaryota</taxon>
        <taxon>Metazoa</taxon>
        <taxon>Ecdysozoa</taxon>
        <taxon>Nematoda</taxon>
        <taxon>Chromadorea</taxon>
        <taxon>Rhabditida</taxon>
        <taxon>Rhabditina</taxon>
        <taxon>Diplogasteromorpha</taxon>
        <taxon>Diplogasteroidea</taxon>
        <taxon>Neodiplogasteridae</taxon>
        <taxon>Pristionchus</taxon>
    </lineage>
</organism>
<keyword evidence="1" id="KW-1133">Transmembrane helix</keyword>
<accession>A0AAV5V901</accession>
<keyword evidence="1" id="KW-0812">Transmembrane</keyword>
<evidence type="ECO:0000313" key="3">
    <source>
        <dbReference type="Proteomes" id="UP001432322"/>
    </source>
</evidence>
<dbReference type="AlphaFoldDB" id="A0AAV5V901"/>
<dbReference type="Proteomes" id="UP001432322">
    <property type="component" value="Unassembled WGS sequence"/>
</dbReference>
<evidence type="ECO:0000256" key="1">
    <source>
        <dbReference type="SAM" id="Phobius"/>
    </source>
</evidence>
<feature type="transmembrane region" description="Helical" evidence="1">
    <location>
        <begin position="37"/>
        <end position="56"/>
    </location>
</feature>
<dbReference type="EMBL" id="BTSY01000002">
    <property type="protein sequence ID" value="GMT16100.1"/>
    <property type="molecule type" value="Genomic_DNA"/>
</dbReference>
<feature type="non-terminal residue" evidence="2">
    <location>
        <position position="84"/>
    </location>
</feature>
<sequence length="84" mass="9386">IDAAPAVAAVVEIPVATSNKMDSTAESFPDSVPLSAYLLRLFFILFLLIAFFCYAFKWVNSTQLNFDGYHSMPMPHSNTKQTEH</sequence>
<reference evidence="2" key="1">
    <citation type="submission" date="2023-10" db="EMBL/GenBank/DDBJ databases">
        <title>Genome assembly of Pristionchus species.</title>
        <authorList>
            <person name="Yoshida K."/>
            <person name="Sommer R.J."/>
        </authorList>
    </citation>
    <scope>NUCLEOTIDE SEQUENCE</scope>
    <source>
        <strain evidence="2">RS5133</strain>
    </source>
</reference>
<feature type="non-terminal residue" evidence="2">
    <location>
        <position position="1"/>
    </location>
</feature>
<proteinExistence type="predicted"/>
<evidence type="ECO:0000313" key="2">
    <source>
        <dbReference type="EMBL" id="GMT16100.1"/>
    </source>
</evidence>
<keyword evidence="1" id="KW-0472">Membrane</keyword>